<dbReference type="STRING" id="1382522.W6MPP9"/>
<protein>
    <recommendedName>
        <fullName evidence="6">FAD dependent oxidoreductase domain-containing protein</fullName>
    </recommendedName>
</protein>
<evidence type="ECO:0000256" key="3">
    <source>
        <dbReference type="ARBA" id="ARBA00022630"/>
    </source>
</evidence>
<dbReference type="Gene3D" id="3.30.9.10">
    <property type="entry name" value="D-Amino Acid Oxidase, subunit A, domain 2"/>
    <property type="match status" value="1"/>
</dbReference>
<evidence type="ECO:0000259" key="6">
    <source>
        <dbReference type="Pfam" id="PF01266"/>
    </source>
</evidence>
<dbReference type="HOGENOM" id="CLU_007884_0_1_1"/>
<accession>W6MPP9</accession>
<comment type="cofactor">
    <cofactor evidence="1">
        <name>FAD</name>
        <dbReference type="ChEBI" id="CHEBI:57692"/>
    </cofactor>
</comment>
<reference evidence="7" key="1">
    <citation type="submission" date="2013-12" db="EMBL/GenBank/DDBJ databases">
        <authorList>
            <person name="Genoscope - CEA"/>
        </authorList>
    </citation>
    <scope>NUCLEOTIDE SEQUENCE</scope>
    <source>
        <strain evidence="7">CBS 1993</strain>
    </source>
</reference>
<keyword evidence="5" id="KW-0560">Oxidoreductase</keyword>
<reference evidence="7" key="2">
    <citation type="submission" date="2014-02" db="EMBL/GenBank/DDBJ databases">
        <title>Complete DNA sequence of /Kuraishia capsulata/ illustrates novel genomic features among budding yeasts (/Saccharomycotina/).</title>
        <authorList>
            <person name="Morales L."/>
            <person name="Noel B."/>
            <person name="Porcel B."/>
            <person name="Marcet-Houben M."/>
            <person name="Hullo M-F."/>
            <person name="Sacerdot C."/>
            <person name="Tekaia F."/>
            <person name="Leh-Louis V."/>
            <person name="Despons L."/>
            <person name="Khanna V."/>
            <person name="Aury J-M."/>
            <person name="Barbe V."/>
            <person name="Couloux A."/>
            <person name="Labadie K."/>
            <person name="Pelletier E."/>
            <person name="Souciet J-L."/>
            <person name="Boekhout T."/>
            <person name="Gabaldon T."/>
            <person name="Wincker P."/>
            <person name="Dujon B."/>
        </authorList>
    </citation>
    <scope>NUCLEOTIDE SEQUENCE</scope>
    <source>
        <strain evidence="7">CBS 1993</strain>
    </source>
</reference>
<dbReference type="SUPFAM" id="SSF51905">
    <property type="entry name" value="FAD/NAD(P)-binding domain"/>
    <property type="match status" value="1"/>
</dbReference>
<dbReference type="PANTHER" id="PTHR10961:SF26">
    <property type="entry name" value="L-SACCHAROPINE OXIDASE"/>
    <property type="match status" value="1"/>
</dbReference>
<evidence type="ECO:0000256" key="5">
    <source>
        <dbReference type="ARBA" id="ARBA00023002"/>
    </source>
</evidence>
<evidence type="ECO:0000256" key="1">
    <source>
        <dbReference type="ARBA" id="ARBA00001974"/>
    </source>
</evidence>
<dbReference type="Proteomes" id="UP000019384">
    <property type="component" value="Unassembled WGS sequence"/>
</dbReference>
<dbReference type="EMBL" id="HG793127">
    <property type="protein sequence ID" value="CDK27132.1"/>
    <property type="molecule type" value="Genomic_DNA"/>
</dbReference>
<dbReference type="AlphaFoldDB" id="W6MPP9"/>
<gene>
    <name evidence="7" type="ORF">KUCA_T00003109001</name>
</gene>
<evidence type="ECO:0000313" key="8">
    <source>
        <dbReference type="Proteomes" id="UP000019384"/>
    </source>
</evidence>
<name>W6MPP9_9ASCO</name>
<feature type="domain" description="FAD dependent oxidoreductase" evidence="6">
    <location>
        <begin position="5"/>
        <end position="377"/>
    </location>
</feature>
<dbReference type="RefSeq" id="XP_022459128.1">
    <property type="nucleotide sequence ID" value="XM_022603421.1"/>
</dbReference>
<organism evidence="7 8">
    <name type="scientific">Kuraishia capsulata CBS 1993</name>
    <dbReference type="NCBI Taxonomy" id="1382522"/>
    <lineage>
        <taxon>Eukaryota</taxon>
        <taxon>Fungi</taxon>
        <taxon>Dikarya</taxon>
        <taxon>Ascomycota</taxon>
        <taxon>Saccharomycotina</taxon>
        <taxon>Pichiomycetes</taxon>
        <taxon>Pichiales</taxon>
        <taxon>Pichiaceae</taxon>
        <taxon>Kuraishia</taxon>
    </lineage>
</organism>
<dbReference type="InterPro" id="IPR036188">
    <property type="entry name" value="FAD/NAD-bd_sf"/>
</dbReference>
<dbReference type="Gene3D" id="3.50.50.60">
    <property type="entry name" value="FAD/NAD(P)-binding domain"/>
    <property type="match status" value="1"/>
</dbReference>
<dbReference type="Pfam" id="PF01266">
    <property type="entry name" value="DAO"/>
    <property type="match status" value="1"/>
</dbReference>
<keyword evidence="3" id="KW-0285">Flavoprotein</keyword>
<proteinExistence type="inferred from homology"/>
<sequence length="431" mass="48299">MPGSVLVVGCGVFGLATSRSLAEKGYSVTAIDAYEPPSPWSAANDYNKIIRGEYTDMIYSKMSVEAIDLWRNDPVFKGLYNECGRLMITPAHHVGRKEFERKGIENLNKLGEGFRMEYFQGGNEVSERFDFFKYNLMANEEESKFNPDSGLAHAGNSLRAVYRKCKQLGVKFLFGKKGEFVSVEKKKGIAYIKTADGSLHTSEQIVVCCGAATGKMLDLQEQQGATGLFVTHIKLTPSEYETYKNMPVLFDAEMGYFFPPDPETRILKIAQPGAGASHFVKNPHNSGKKISLPRYHNLHPTDTMPKHCIKQTKQILAKYIPELAYHELFDSKVCWVADTADSHFIVDGVPGYSNLYVATGDSGHGFKFLPNIGKYIVGMLEGNLDEEYGSQWKWKTSAKGFDPVSMDWRVASEFPDLKNVDWVQEQPKAKL</sequence>
<dbReference type="InterPro" id="IPR045170">
    <property type="entry name" value="MTOX"/>
</dbReference>
<keyword evidence="4" id="KW-0274">FAD</keyword>
<dbReference type="GeneID" id="34520516"/>
<dbReference type="InterPro" id="IPR006076">
    <property type="entry name" value="FAD-dep_OxRdtase"/>
</dbReference>
<dbReference type="GO" id="GO:0050660">
    <property type="term" value="F:flavin adenine dinucleotide binding"/>
    <property type="evidence" value="ECO:0007669"/>
    <property type="project" value="InterPro"/>
</dbReference>
<evidence type="ECO:0000256" key="2">
    <source>
        <dbReference type="ARBA" id="ARBA00010989"/>
    </source>
</evidence>
<evidence type="ECO:0000313" key="7">
    <source>
        <dbReference type="EMBL" id="CDK27132.1"/>
    </source>
</evidence>
<dbReference type="GO" id="GO:0051698">
    <property type="term" value="F:saccharopine oxidase activity"/>
    <property type="evidence" value="ECO:0007669"/>
    <property type="project" value="TreeGrafter"/>
</dbReference>
<dbReference type="OrthoDB" id="2219495at2759"/>
<dbReference type="PANTHER" id="PTHR10961">
    <property type="entry name" value="PEROXISOMAL SARCOSINE OXIDASE"/>
    <property type="match status" value="1"/>
</dbReference>
<comment type="similarity">
    <text evidence="2">Belongs to the MSOX/MTOX family.</text>
</comment>
<dbReference type="GO" id="GO:0008115">
    <property type="term" value="F:sarcosine oxidase activity"/>
    <property type="evidence" value="ECO:0007669"/>
    <property type="project" value="TreeGrafter"/>
</dbReference>
<keyword evidence="8" id="KW-1185">Reference proteome</keyword>
<evidence type="ECO:0000256" key="4">
    <source>
        <dbReference type="ARBA" id="ARBA00022827"/>
    </source>
</evidence>